<reference evidence="3" key="1">
    <citation type="journal article" date="2023" name="bioRxiv">
        <title>Improved chromosome-level genome assembly for marigold (Tagetes erecta).</title>
        <authorList>
            <person name="Jiang F."/>
            <person name="Yuan L."/>
            <person name="Wang S."/>
            <person name="Wang H."/>
            <person name="Xu D."/>
            <person name="Wang A."/>
            <person name="Fan W."/>
        </authorList>
    </citation>
    <scope>NUCLEOTIDE SEQUENCE</scope>
    <source>
        <strain evidence="3">WSJ</strain>
        <tissue evidence="3">Leaf</tissue>
    </source>
</reference>
<name>A0AAD8LIY1_TARER</name>
<feature type="compositionally biased region" description="Low complexity" evidence="1">
    <location>
        <begin position="33"/>
        <end position="48"/>
    </location>
</feature>
<feature type="chain" id="PRO_5042249152" description="Secreted protein" evidence="2">
    <location>
        <begin position="18"/>
        <end position="92"/>
    </location>
</feature>
<protein>
    <recommendedName>
        <fullName evidence="5">Secreted protein</fullName>
    </recommendedName>
</protein>
<keyword evidence="4" id="KW-1185">Reference proteome</keyword>
<evidence type="ECO:0000313" key="4">
    <source>
        <dbReference type="Proteomes" id="UP001229421"/>
    </source>
</evidence>
<keyword evidence="2" id="KW-0732">Signal</keyword>
<feature type="region of interest" description="Disordered" evidence="1">
    <location>
        <begin position="72"/>
        <end position="92"/>
    </location>
</feature>
<gene>
    <name evidence="3" type="ORF">QVD17_06203</name>
</gene>
<evidence type="ECO:0000313" key="3">
    <source>
        <dbReference type="EMBL" id="KAK1440378.1"/>
    </source>
</evidence>
<sequence length="92" mass="10163">MVLVLLVVPLLVAPSRCLTALPSPTSTTRFQPRPRASSSSPRLPPRLTTPCSLIMLRGDEIYGGVIRQEFKSSGEGHEKREANKAHAWERVL</sequence>
<dbReference type="EMBL" id="JAUHHV010000001">
    <property type="protein sequence ID" value="KAK1440378.1"/>
    <property type="molecule type" value="Genomic_DNA"/>
</dbReference>
<feature type="region of interest" description="Disordered" evidence="1">
    <location>
        <begin position="19"/>
        <end position="48"/>
    </location>
</feature>
<feature type="signal peptide" evidence="2">
    <location>
        <begin position="1"/>
        <end position="17"/>
    </location>
</feature>
<dbReference type="AlphaFoldDB" id="A0AAD8LIY1"/>
<evidence type="ECO:0000256" key="1">
    <source>
        <dbReference type="SAM" id="MobiDB-lite"/>
    </source>
</evidence>
<evidence type="ECO:0008006" key="5">
    <source>
        <dbReference type="Google" id="ProtNLM"/>
    </source>
</evidence>
<proteinExistence type="predicted"/>
<organism evidence="3 4">
    <name type="scientific">Tagetes erecta</name>
    <name type="common">African marigold</name>
    <dbReference type="NCBI Taxonomy" id="13708"/>
    <lineage>
        <taxon>Eukaryota</taxon>
        <taxon>Viridiplantae</taxon>
        <taxon>Streptophyta</taxon>
        <taxon>Embryophyta</taxon>
        <taxon>Tracheophyta</taxon>
        <taxon>Spermatophyta</taxon>
        <taxon>Magnoliopsida</taxon>
        <taxon>eudicotyledons</taxon>
        <taxon>Gunneridae</taxon>
        <taxon>Pentapetalae</taxon>
        <taxon>asterids</taxon>
        <taxon>campanulids</taxon>
        <taxon>Asterales</taxon>
        <taxon>Asteraceae</taxon>
        <taxon>Asteroideae</taxon>
        <taxon>Heliantheae alliance</taxon>
        <taxon>Tageteae</taxon>
        <taxon>Tagetes</taxon>
    </lineage>
</organism>
<dbReference type="Proteomes" id="UP001229421">
    <property type="component" value="Unassembled WGS sequence"/>
</dbReference>
<evidence type="ECO:0000256" key="2">
    <source>
        <dbReference type="SAM" id="SignalP"/>
    </source>
</evidence>
<accession>A0AAD8LIY1</accession>
<comment type="caution">
    <text evidence="3">The sequence shown here is derived from an EMBL/GenBank/DDBJ whole genome shotgun (WGS) entry which is preliminary data.</text>
</comment>